<keyword evidence="10" id="KW-1185">Reference proteome</keyword>
<evidence type="ECO:0000256" key="6">
    <source>
        <dbReference type="ARBA" id="ARBA00023242"/>
    </source>
</evidence>
<dbReference type="RefSeq" id="XP_003680551.1">
    <property type="nucleotide sequence ID" value="XM_003680503.1"/>
</dbReference>
<feature type="compositionally biased region" description="Acidic residues" evidence="8">
    <location>
        <begin position="199"/>
        <end position="208"/>
    </location>
</feature>
<comment type="function">
    <text evidence="1 7">Involved in ribosome biogenesis, probably through modulation of rDNA transcription.</text>
</comment>
<keyword evidence="6 7" id="KW-0539">Nucleus</keyword>
<keyword evidence="5 7" id="KW-0804">Transcription</keyword>
<proteinExistence type="inferred from homology"/>
<dbReference type="GeneID" id="11500675"/>
<dbReference type="HOGENOM" id="CLU_095038_0_0_1"/>
<accession>G8ZS48</accession>
<evidence type="ECO:0000256" key="5">
    <source>
        <dbReference type="ARBA" id="ARBA00023163"/>
    </source>
</evidence>
<name>G8ZS48_TORDE</name>
<protein>
    <recommendedName>
        <fullName evidence="7">Regulator of rDNA transcription 14</fullName>
    </recommendedName>
</protein>
<evidence type="ECO:0000256" key="4">
    <source>
        <dbReference type="ARBA" id="ARBA00023015"/>
    </source>
</evidence>
<organism evidence="9 10">
    <name type="scientific">Torulaspora delbrueckii</name>
    <name type="common">Yeast</name>
    <name type="synonym">Candida colliculosa</name>
    <dbReference type="NCBI Taxonomy" id="4950"/>
    <lineage>
        <taxon>Eukaryota</taxon>
        <taxon>Fungi</taxon>
        <taxon>Dikarya</taxon>
        <taxon>Ascomycota</taxon>
        <taxon>Saccharomycotina</taxon>
        <taxon>Saccharomycetes</taxon>
        <taxon>Saccharomycetales</taxon>
        <taxon>Saccharomycetaceae</taxon>
        <taxon>Torulaspora</taxon>
    </lineage>
</organism>
<dbReference type="OrthoDB" id="4069371at2759"/>
<comment type="subcellular location">
    <subcellularLocation>
        <location evidence="2 7">Nucleus</location>
        <location evidence="2 7">Nucleolus</location>
    </subcellularLocation>
</comment>
<reference evidence="9 10" key="1">
    <citation type="journal article" date="2011" name="Proc. Natl. Acad. Sci. U.S.A.">
        <title>Evolutionary erosion of yeast sex chromosomes by mating-type switching accidents.</title>
        <authorList>
            <person name="Gordon J.L."/>
            <person name="Armisen D."/>
            <person name="Proux-Wera E."/>
            <person name="Oheigeartaigh S.S."/>
            <person name="Byrne K.P."/>
            <person name="Wolfe K.H."/>
        </authorList>
    </citation>
    <scope>NUCLEOTIDE SEQUENCE [LARGE SCALE GENOMIC DNA]</scope>
    <source>
        <strain evidence="10">ATCC 10662 / CBS 1146 / NBRC 0425 / NCYC 2629 / NRRL Y-866</strain>
    </source>
</reference>
<gene>
    <name evidence="9" type="primary">TDEL0C04510</name>
    <name evidence="7" type="synonym">RRT14</name>
    <name evidence="9" type="ORF">TDEL_0C04510</name>
</gene>
<evidence type="ECO:0000256" key="2">
    <source>
        <dbReference type="ARBA" id="ARBA00004604"/>
    </source>
</evidence>
<dbReference type="Pfam" id="PF17075">
    <property type="entry name" value="RRT14"/>
    <property type="match status" value="1"/>
</dbReference>
<sequence>MSSSSKHAELQANIAVNSLLSTLLPGAKKISSGIDGRRPKSSTKVRGSKAQLIDRNLKKIVELQERDVESLKKRQRKMKKRAVRANKVENDKIQQLAKLSVLERHKKVGTLTVKEQKYLNKLVNRNVRTARSLDLEEEDKEALRELQQKIISQNSGVESAKRSKKRRKTVKKFKEDIHPTVSDRRYPGLTPGLAPVGLSDEEDSSDED</sequence>
<dbReference type="eggNOG" id="ENOG502S1G1">
    <property type="taxonomic scope" value="Eukaryota"/>
</dbReference>
<comment type="similarity">
    <text evidence="3 7">Belongs to the RRT14 family.</text>
</comment>
<dbReference type="GO" id="GO:0005730">
    <property type="term" value="C:nucleolus"/>
    <property type="evidence" value="ECO:0007669"/>
    <property type="project" value="UniProtKB-SubCell"/>
</dbReference>
<dbReference type="Proteomes" id="UP000005627">
    <property type="component" value="Chromosome 3"/>
</dbReference>
<dbReference type="KEGG" id="tdl:TDEL_0C04510"/>
<feature type="region of interest" description="Disordered" evidence="8">
    <location>
        <begin position="149"/>
        <end position="208"/>
    </location>
</feature>
<feature type="compositionally biased region" description="Basic residues" evidence="8">
    <location>
        <begin position="162"/>
        <end position="171"/>
    </location>
</feature>
<feature type="compositionally biased region" description="Basic and acidic residues" evidence="8">
    <location>
        <begin position="172"/>
        <end position="186"/>
    </location>
</feature>
<dbReference type="InterPro" id="IPR031404">
    <property type="entry name" value="Rrt14"/>
</dbReference>
<dbReference type="AlphaFoldDB" id="G8ZS48"/>
<evidence type="ECO:0000256" key="3">
    <source>
        <dbReference type="ARBA" id="ARBA00007142"/>
    </source>
</evidence>
<dbReference type="EMBL" id="HE616744">
    <property type="protein sequence ID" value="CCE91340.1"/>
    <property type="molecule type" value="Genomic_DNA"/>
</dbReference>
<evidence type="ECO:0000256" key="8">
    <source>
        <dbReference type="SAM" id="MobiDB-lite"/>
    </source>
</evidence>
<dbReference type="FunCoup" id="G8ZS48">
    <property type="interactions" value="300"/>
</dbReference>
<evidence type="ECO:0000256" key="1">
    <source>
        <dbReference type="ARBA" id="ARBA00002711"/>
    </source>
</evidence>
<evidence type="ECO:0000313" key="9">
    <source>
        <dbReference type="EMBL" id="CCE91340.1"/>
    </source>
</evidence>
<evidence type="ECO:0000313" key="10">
    <source>
        <dbReference type="Proteomes" id="UP000005627"/>
    </source>
</evidence>
<dbReference type="InParanoid" id="G8ZS48"/>
<dbReference type="STRING" id="1076872.G8ZS48"/>
<evidence type="ECO:0000256" key="7">
    <source>
        <dbReference type="RuleBase" id="RU362137"/>
    </source>
</evidence>
<keyword evidence="4 7" id="KW-0805">Transcription regulation</keyword>